<name>A0A285K9N5_9ACTN</name>
<dbReference type="CDD" id="cd00090">
    <property type="entry name" value="HTH_ARSR"/>
    <property type="match status" value="1"/>
</dbReference>
<dbReference type="AlphaFoldDB" id="A0A285K9N5"/>
<protein>
    <submittedName>
        <fullName evidence="5">Helix-turn-helix domain-containing protein</fullName>
    </submittedName>
</protein>
<dbReference type="InterPro" id="IPR001845">
    <property type="entry name" value="HTH_ArsR_DNA-bd_dom"/>
</dbReference>
<dbReference type="PANTHER" id="PTHR33154:SF33">
    <property type="entry name" value="TRANSCRIPTIONAL REPRESSOR SDPR"/>
    <property type="match status" value="1"/>
</dbReference>
<keyword evidence="6" id="KW-1185">Reference proteome</keyword>
<dbReference type="InterPro" id="IPR036390">
    <property type="entry name" value="WH_DNA-bd_sf"/>
</dbReference>
<accession>A0A285K9N5</accession>
<keyword evidence="2" id="KW-0238">DNA-binding</keyword>
<sequence>MVAMTDGQSRRISEPQVMRALAHPARIEIMEYLNNTGAAITATECAELVGLSPSATSYHLRELAKYKLIEEAPSRGDGRERVWRSTSTGLRIETEGADPAAISAALALVDVFLERDVRRAREWVERQPDEPEPWRDAGGMTSLEMLVTAEELKSLTAKINALVEPLRARDRKAPPEARRVHFNYFAFPVEQEG</sequence>
<evidence type="ECO:0000256" key="1">
    <source>
        <dbReference type="ARBA" id="ARBA00023015"/>
    </source>
</evidence>
<dbReference type="SUPFAM" id="SSF46785">
    <property type="entry name" value="Winged helix' DNA-binding domain"/>
    <property type="match status" value="1"/>
</dbReference>
<dbReference type="GO" id="GO:0003700">
    <property type="term" value="F:DNA-binding transcription factor activity"/>
    <property type="evidence" value="ECO:0007669"/>
    <property type="project" value="InterPro"/>
</dbReference>
<keyword evidence="1" id="KW-0805">Transcription regulation</keyword>
<dbReference type="PANTHER" id="PTHR33154">
    <property type="entry name" value="TRANSCRIPTIONAL REGULATOR, ARSR FAMILY"/>
    <property type="match status" value="1"/>
</dbReference>
<dbReference type="Pfam" id="PF12840">
    <property type="entry name" value="HTH_20"/>
    <property type="match status" value="1"/>
</dbReference>
<dbReference type="InterPro" id="IPR051081">
    <property type="entry name" value="HTH_MetalResp_TranReg"/>
</dbReference>
<dbReference type="Gene3D" id="1.10.10.10">
    <property type="entry name" value="Winged helix-like DNA-binding domain superfamily/Winged helix DNA-binding domain"/>
    <property type="match status" value="1"/>
</dbReference>
<proteinExistence type="predicted"/>
<dbReference type="EMBL" id="OBDY01000032">
    <property type="protein sequence ID" value="SNY68031.1"/>
    <property type="molecule type" value="Genomic_DNA"/>
</dbReference>
<dbReference type="GO" id="GO:0003677">
    <property type="term" value="F:DNA binding"/>
    <property type="evidence" value="ECO:0007669"/>
    <property type="project" value="UniProtKB-KW"/>
</dbReference>
<evidence type="ECO:0000256" key="2">
    <source>
        <dbReference type="ARBA" id="ARBA00023125"/>
    </source>
</evidence>
<dbReference type="Proteomes" id="UP000219612">
    <property type="component" value="Unassembled WGS sequence"/>
</dbReference>
<feature type="domain" description="HTH arsR-type" evidence="4">
    <location>
        <begin position="16"/>
        <end position="103"/>
    </location>
</feature>
<evidence type="ECO:0000313" key="5">
    <source>
        <dbReference type="EMBL" id="SNY68031.1"/>
    </source>
</evidence>
<gene>
    <name evidence="5" type="ORF">SAMN05421748_13277</name>
</gene>
<evidence type="ECO:0000313" key="6">
    <source>
        <dbReference type="Proteomes" id="UP000219612"/>
    </source>
</evidence>
<dbReference type="InterPro" id="IPR011991">
    <property type="entry name" value="ArsR-like_HTH"/>
</dbReference>
<dbReference type="SMART" id="SM00418">
    <property type="entry name" value="HTH_ARSR"/>
    <property type="match status" value="1"/>
</dbReference>
<dbReference type="InterPro" id="IPR036388">
    <property type="entry name" value="WH-like_DNA-bd_sf"/>
</dbReference>
<evidence type="ECO:0000256" key="3">
    <source>
        <dbReference type="ARBA" id="ARBA00023163"/>
    </source>
</evidence>
<keyword evidence="3" id="KW-0804">Transcription</keyword>
<organism evidence="5 6">
    <name type="scientific">Paractinoplanes atraurantiacus</name>
    <dbReference type="NCBI Taxonomy" id="1036182"/>
    <lineage>
        <taxon>Bacteria</taxon>
        <taxon>Bacillati</taxon>
        <taxon>Actinomycetota</taxon>
        <taxon>Actinomycetes</taxon>
        <taxon>Micromonosporales</taxon>
        <taxon>Micromonosporaceae</taxon>
        <taxon>Paractinoplanes</taxon>
    </lineage>
</organism>
<reference evidence="5 6" key="1">
    <citation type="submission" date="2017-09" db="EMBL/GenBank/DDBJ databases">
        <authorList>
            <person name="Ehlers B."/>
            <person name="Leendertz F.H."/>
        </authorList>
    </citation>
    <scope>NUCLEOTIDE SEQUENCE [LARGE SCALE GENOMIC DNA]</scope>
    <source>
        <strain evidence="5 6">CGMCC 4.6857</strain>
    </source>
</reference>
<evidence type="ECO:0000259" key="4">
    <source>
        <dbReference type="SMART" id="SM00418"/>
    </source>
</evidence>